<dbReference type="AlphaFoldDB" id="A0A9W8XG01"/>
<evidence type="ECO:0000313" key="2">
    <source>
        <dbReference type="Proteomes" id="UP001140513"/>
    </source>
</evidence>
<accession>A0A9W8XG01</accession>
<dbReference type="EMBL" id="JAPEUX010000006">
    <property type="protein sequence ID" value="KAJ4349698.1"/>
    <property type="molecule type" value="Genomic_DNA"/>
</dbReference>
<name>A0A9W8XG01_9PLEO</name>
<reference evidence="1" key="1">
    <citation type="submission" date="2022-10" db="EMBL/GenBank/DDBJ databases">
        <title>Tapping the CABI collections for fungal endophytes: first genome assemblies for Collariella, Neodidymelliopsis, Ascochyta clinopodiicola, Didymella pomorum, Didymosphaeria variabile, Neocosmospora piperis and Neocucurbitaria cava.</title>
        <authorList>
            <person name="Hill R."/>
        </authorList>
    </citation>
    <scope>NUCLEOTIDE SEQUENCE</scope>
    <source>
        <strain evidence="1">IMI 356815</strain>
    </source>
</reference>
<dbReference type="RefSeq" id="XP_056068628.1">
    <property type="nucleotide sequence ID" value="XM_056217072.1"/>
</dbReference>
<gene>
    <name evidence="1" type="ORF">N0V89_008315</name>
</gene>
<evidence type="ECO:0000313" key="1">
    <source>
        <dbReference type="EMBL" id="KAJ4349698.1"/>
    </source>
</evidence>
<proteinExistence type="predicted"/>
<dbReference type="GeneID" id="80911845"/>
<dbReference type="OrthoDB" id="3782941at2759"/>
<dbReference type="Proteomes" id="UP001140513">
    <property type="component" value="Unassembled WGS sequence"/>
</dbReference>
<keyword evidence="2" id="KW-1185">Reference proteome</keyword>
<comment type="caution">
    <text evidence="1">The sequence shown here is derived from an EMBL/GenBank/DDBJ whole genome shotgun (WGS) entry which is preliminary data.</text>
</comment>
<organism evidence="1 2">
    <name type="scientific">Didymosphaeria variabile</name>
    <dbReference type="NCBI Taxonomy" id="1932322"/>
    <lineage>
        <taxon>Eukaryota</taxon>
        <taxon>Fungi</taxon>
        <taxon>Dikarya</taxon>
        <taxon>Ascomycota</taxon>
        <taxon>Pezizomycotina</taxon>
        <taxon>Dothideomycetes</taxon>
        <taxon>Pleosporomycetidae</taxon>
        <taxon>Pleosporales</taxon>
        <taxon>Massarineae</taxon>
        <taxon>Didymosphaeriaceae</taxon>
        <taxon>Didymosphaeria</taxon>
    </lineage>
</organism>
<protein>
    <submittedName>
        <fullName evidence="1">Uncharacterized protein</fullName>
    </submittedName>
</protein>
<sequence length="148" mass="16502">MTEPTPQEKLPQTLALIRAAKSPPPPIALSAVKKELKAFLVDIHQREEAHRDNKGETLKKWEAKAGVLEKKRIAGLDSNADEHDHMHAAGVPGHIMKLFREEGVALERDIVFFQKTVQQLKDLGFSSEDVKEVLSGKMDDGGEKDDKE</sequence>